<gene>
    <name evidence="3" type="ORF">E2R66_06045</name>
</gene>
<feature type="signal peptide" evidence="1">
    <location>
        <begin position="1"/>
        <end position="33"/>
    </location>
</feature>
<feature type="domain" description="DUF4833" evidence="2">
    <location>
        <begin position="68"/>
        <end position="207"/>
    </location>
</feature>
<proteinExistence type="predicted"/>
<evidence type="ECO:0000256" key="1">
    <source>
        <dbReference type="SAM" id="SignalP"/>
    </source>
</evidence>
<keyword evidence="4" id="KW-1185">Reference proteome</keyword>
<evidence type="ECO:0000313" key="4">
    <source>
        <dbReference type="Proteomes" id="UP000297540"/>
    </source>
</evidence>
<evidence type="ECO:0000313" key="3">
    <source>
        <dbReference type="EMBL" id="TFF39182.1"/>
    </source>
</evidence>
<name>A0A4Y8SJX2_9SPHI</name>
<dbReference type="Pfam" id="PF16117">
    <property type="entry name" value="DUF4833"/>
    <property type="match status" value="1"/>
</dbReference>
<dbReference type="AlphaFoldDB" id="A0A4Y8SJX2"/>
<comment type="caution">
    <text evidence="3">The sequence shown here is derived from an EMBL/GenBank/DDBJ whole genome shotgun (WGS) entry which is preliminary data.</text>
</comment>
<dbReference type="EMBL" id="SOZE01000004">
    <property type="protein sequence ID" value="TFF39182.1"/>
    <property type="molecule type" value="Genomic_DNA"/>
</dbReference>
<keyword evidence="1" id="KW-0732">Signal</keyword>
<evidence type="ECO:0000259" key="2">
    <source>
        <dbReference type="Pfam" id="PF16117"/>
    </source>
</evidence>
<dbReference type="InterPro" id="IPR032269">
    <property type="entry name" value="DUF4833"/>
</dbReference>
<sequence length="210" mass="23593">MPKKHYQKPKMNKIGAKQAFVFLVLLVSLWHNATARTISTLQTDTPKVRKAADGRVYPTPPPNSKRLFYLQRSTNINALSYDINIDAGTGKPNDDDPIHVYWLRYADGNGEPSELTFVQRKFAYGVTVAKTGDDNYDIRIMSYKKFPLTLMKGADGKYHIFATVAQKQASLQSIFIQIDGGSVFSPNVTYIEIKGVDPVTGKEVTERFKP</sequence>
<organism evidence="3 4">
    <name type="scientific">Mucilaginibacter psychrotolerans</name>
    <dbReference type="NCBI Taxonomy" id="1524096"/>
    <lineage>
        <taxon>Bacteria</taxon>
        <taxon>Pseudomonadati</taxon>
        <taxon>Bacteroidota</taxon>
        <taxon>Sphingobacteriia</taxon>
        <taxon>Sphingobacteriales</taxon>
        <taxon>Sphingobacteriaceae</taxon>
        <taxon>Mucilaginibacter</taxon>
    </lineage>
</organism>
<feature type="chain" id="PRO_5021368255" evidence="1">
    <location>
        <begin position="34"/>
        <end position="210"/>
    </location>
</feature>
<dbReference type="Proteomes" id="UP000297540">
    <property type="component" value="Unassembled WGS sequence"/>
</dbReference>
<accession>A0A4Y8SJX2</accession>
<protein>
    <submittedName>
        <fullName evidence="3">DUF4833 domain-containing protein</fullName>
    </submittedName>
</protein>
<reference evidence="3 4" key="1">
    <citation type="journal article" date="2017" name="Int. J. Syst. Evol. Microbiol.">
        <title>Mucilaginibacterpsychrotolerans sp. nov., isolated from peatlands.</title>
        <authorList>
            <person name="Deng Y."/>
            <person name="Shen L."/>
            <person name="Xu B."/>
            <person name="Liu Y."/>
            <person name="Gu Z."/>
            <person name="Liu H."/>
            <person name="Zhou Y."/>
        </authorList>
    </citation>
    <scope>NUCLEOTIDE SEQUENCE [LARGE SCALE GENOMIC DNA]</scope>
    <source>
        <strain evidence="3 4">NH7-4</strain>
    </source>
</reference>